<feature type="compositionally biased region" description="Basic and acidic residues" evidence="9">
    <location>
        <begin position="861"/>
        <end position="878"/>
    </location>
</feature>
<reference evidence="11 12" key="1">
    <citation type="submission" date="2019-08" db="EMBL/GenBank/DDBJ databases">
        <authorList>
            <person name="Alioto T."/>
            <person name="Alioto T."/>
            <person name="Gomez Garrido J."/>
        </authorList>
    </citation>
    <scope>NUCLEOTIDE SEQUENCE [LARGE SCALE GENOMIC DNA]</scope>
</reference>
<feature type="compositionally biased region" description="Polar residues" evidence="9">
    <location>
        <begin position="833"/>
        <end position="860"/>
    </location>
</feature>
<accession>A0A5E4MGW8</accession>
<name>A0A5E4MGW8_9HEMI</name>
<evidence type="ECO:0000313" key="12">
    <source>
        <dbReference type="Proteomes" id="UP000325440"/>
    </source>
</evidence>
<feature type="compositionally biased region" description="Polar residues" evidence="9">
    <location>
        <begin position="891"/>
        <end position="911"/>
    </location>
</feature>
<dbReference type="Gene3D" id="3.30.70.330">
    <property type="match status" value="1"/>
</dbReference>
<dbReference type="GO" id="GO:0045944">
    <property type="term" value="P:positive regulation of transcription by RNA polymerase II"/>
    <property type="evidence" value="ECO:0007669"/>
    <property type="project" value="TreeGrafter"/>
</dbReference>
<keyword evidence="6" id="KW-0804">Transcription</keyword>
<dbReference type="InterPro" id="IPR000504">
    <property type="entry name" value="RRM_dom"/>
</dbReference>
<dbReference type="Proteomes" id="UP000325440">
    <property type="component" value="Unassembled WGS sequence"/>
</dbReference>
<dbReference type="SUPFAM" id="SSF54928">
    <property type="entry name" value="RNA-binding domain, RBD"/>
    <property type="match status" value="1"/>
</dbReference>
<evidence type="ECO:0000256" key="2">
    <source>
        <dbReference type="ARBA" id="ARBA00022553"/>
    </source>
</evidence>
<keyword evidence="2" id="KW-0597">Phosphoprotein</keyword>
<evidence type="ECO:0000256" key="7">
    <source>
        <dbReference type="ARBA" id="ARBA00023242"/>
    </source>
</evidence>
<dbReference type="PANTHER" id="PTHR15528">
    <property type="entry name" value="PEROXISOME PROLIFERATOR ACTIVATED RECEPTOR GAMMA COACTIVATOR 1 PGC-1 -RELATED"/>
    <property type="match status" value="1"/>
</dbReference>
<evidence type="ECO:0000256" key="6">
    <source>
        <dbReference type="ARBA" id="ARBA00023163"/>
    </source>
</evidence>
<feature type="region of interest" description="Disordered" evidence="9">
    <location>
        <begin position="221"/>
        <end position="240"/>
    </location>
</feature>
<dbReference type="PANTHER" id="PTHR15528:SF11">
    <property type="entry name" value="FI18188P1"/>
    <property type="match status" value="1"/>
</dbReference>
<dbReference type="PROSITE" id="PS50102">
    <property type="entry name" value="RRM"/>
    <property type="match status" value="1"/>
</dbReference>
<keyword evidence="4" id="KW-0805">Transcription regulation</keyword>
<dbReference type="InterPro" id="IPR012677">
    <property type="entry name" value="Nucleotide-bd_a/b_plait_sf"/>
</dbReference>
<feature type="domain" description="RRM" evidence="10">
    <location>
        <begin position="943"/>
        <end position="1018"/>
    </location>
</feature>
<feature type="compositionally biased region" description="Basic and acidic residues" evidence="9">
    <location>
        <begin position="912"/>
        <end position="922"/>
    </location>
</feature>
<feature type="compositionally biased region" description="Polar residues" evidence="9">
    <location>
        <begin position="226"/>
        <end position="240"/>
    </location>
</feature>
<evidence type="ECO:0000256" key="9">
    <source>
        <dbReference type="SAM" id="MobiDB-lite"/>
    </source>
</evidence>
<protein>
    <submittedName>
        <fullName evidence="11">RNA recognition motif domain</fullName>
    </submittedName>
</protein>
<dbReference type="SMART" id="SM00360">
    <property type="entry name" value="RRM"/>
    <property type="match status" value="1"/>
</dbReference>
<evidence type="ECO:0000256" key="3">
    <source>
        <dbReference type="ARBA" id="ARBA00022884"/>
    </source>
</evidence>
<dbReference type="InterPro" id="IPR035979">
    <property type="entry name" value="RBD_domain_sf"/>
</dbReference>
<evidence type="ECO:0000313" key="11">
    <source>
        <dbReference type="EMBL" id="VVC28554.1"/>
    </source>
</evidence>
<dbReference type="GO" id="GO:0003723">
    <property type="term" value="F:RNA binding"/>
    <property type="evidence" value="ECO:0007669"/>
    <property type="project" value="UniProtKB-UniRule"/>
</dbReference>
<dbReference type="GO" id="GO:0005634">
    <property type="term" value="C:nucleus"/>
    <property type="evidence" value="ECO:0007669"/>
    <property type="project" value="UniProtKB-SubCell"/>
</dbReference>
<dbReference type="EMBL" id="CABPRJ010000481">
    <property type="protein sequence ID" value="VVC28554.1"/>
    <property type="molecule type" value="Genomic_DNA"/>
</dbReference>
<evidence type="ECO:0000256" key="8">
    <source>
        <dbReference type="PROSITE-ProRule" id="PRU00176"/>
    </source>
</evidence>
<dbReference type="InterPro" id="IPR034605">
    <property type="entry name" value="PGC-1"/>
</dbReference>
<keyword evidence="3 8" id="KW-0694">RNA-binding</keyword>
<comment type="subcellular location">
    <subcellularLocation>
        <location evidence="1">Nucleus</location>
    </subcellularLocation>
</comment>
<evidence type="ECO:0000259" key="10">
    <source>
        <dbReference type="PROSITE" id="PS50102"/>
    </source>
</evidence>
<feature type="region of interest" description="Disordered" evidence="9">
    <location>
        <begin position="786"/>
        <end position="808"/>
    </location>
</feature>
<dbReference type="AlphaFoldDB" id="A0A5E4MGW8"/>
<proteinExistence type="predicted"/>
<evidence type="ECO:0000256" key="1">
    <source>
        <dbReference type="ARBA" id="ARBA00004123"/>
    </source>
</evidence>
<feature type="compositionally biased region" description="Basic residues" evidence="9">
    <location>
        <begin position="879"/>
        <end position="890"/>
    </location>
</feature>
<dbReference type="GO" id="GO:0003712">
    <property type="term" value="F:transcription coregulator activity"/>
    <property type="evidence" value="ECO:0007669"/>
    <property type="project" value="InterPro"/>
</dbReference>
<keyword evidence="7" id="KW-0539">Nucleus</keyword>
<organism evidence="11 12">
    <name type="scientific">Cinara cedri</name>
    <dbReference type="NCBI Taxonomy" id="506608"/>
    <lineage>
        <taxon>Eukaryota</taxon>
        <taxon>Metazoa</taxon>
        <taxon>Ecdysozoa</taxon>
        <taxon>Arthropoda</taxon>
        <taxon>Hexapoda</taxon>
        <taxon>Insecta</taxon>
        <taxon>Pterygota</taxon>
        <taxon>Neoptera</taxon>
        <taxon>Paraneoptera</taxon>
        <taxon>Hemiptera</taxon>
        <taxon>Sternorrhyncha</taxon>
        <taxon>Aphidomorpha</taxon>
        <taxon>Aphidoidea</taxon>
        <taxon>Aphididae</taxon>
        <taxon>Lachninae</taxon>
        <taxon>Cinara</taxon>
    </lineage>
</organism>
<sequence>MSSDFLELDLERPSPKDLFNDQSPTYTMAEMNEIDTQSNFDYVLNSYYLPVNQYNTGFELLDDCKNMSFSELFDQELFSSHENKDCQITIKIENENSLDPCYSADESQDITDNHILVNTNEENLFPTKSFIPKPGINRTFIKPAENSDVTNLLYNPFCDTDDFSINKISVKTATENSKLDVRNTIQQNMAPVVKQIYCPVDNSQGIGNNLHLEKSEDSVLSSSKSYTSNQGNNNISKKPSANDDIIQNSLCETVNFGIDIMNCAPENVNRFIEQNAVPLKTQSKNYTQSNSLIKEDRHSLVSVKKKVPSSSSLTLNIFPKKLKIDRTSINIIKNVKQPVQNSIGELENTGINHKSTKVRGPTVKRKPKDVINTIQQKTSNSGGKSCYSNDNLQNSTDNHNSVKSEFFKSCTSKRQSNKKISSKATEKSDIKYSYNTFDKPQVLGNDQISGKIKPHILKRKPVYANNKDQNIFEIKVKSCTDNSQNTTKNQNFEEILNTSTPKRRRNNKTFTKTTETNEIKHPSYNSLSETKVFSNDQISMKVEHCIKEEPLYINFNEQNINEIEVETFSTDNLQNTINSHNLVKIEETLKSSVPKYQDNNKSTMLTMEKNNIKQTSYNSFREPKDFDNNQISVKVEPYIKEESVDIYNNIEQYFGEIVTENHHNVDEAKHDVSSNYIYDTNLNYTNIKTQEFGVIKKENIVPITACLKNNESSSQTCVIKSEPNLETEKKKISWEEFRAKRAKIGFMNTPENDEKFSDIYDGKTEAIIKEFNRTTAEHFDGQIRKLEVKEGQNPINSKDNSSEEDEELQKKRMKIEYIKKLLPSSFASEIAKTSSLMKGSSQENIENENTLSDSNMSNDKTQGKYIHEEYLKKDDKSQKKGHQTRVHTSHRISSSRADYCNKTNRSSNSDDYYNRNRIDSPREGGPYGQNIRNNGPRLKEQKRVVYVGQIPIKFGKRYLYNRFKEFGVIQCLTLHRKPDFRVYYAFVTYSERSEAERAINHGNDDANQVQLDIRFGERKQTQTPYYDLDDEWLTDWYTYASKLAAVRSPIPGNAEHSFEEELKEFYNLAQMKKLNEIKSSSQVS</sequence>
<gene>
    <name evidence="11" type="ORF">CINCED_3A009495</name>
</gene>
<feature type="region of interest" description="Disordered" evidence="9">
    <location>
        <begin position="833"/>
        <end position="936"/>
    </location>
</feature>
<keyword evidence="5" id="KW-0010">Activator</keyword>
<keyword evidence="12" id="KW-1185">Reference proteome</keyword>
<evidence type="ECO:0000256" key="4">
    <source>
        <dbReference type="ARBA" id="ARBA00023015"/>
    </source>
</evidence>
<dbReference type="OrthoDB" id="10047851at2759"/>
<evidence type="ECO:0000256" key="5">
    <source>
        <dbReference type="ARBA" id="ARBA00023159"/>
    </source>
</evidence>